<dbReference type="AlphaFoldDB" id="A0A251MXG7"/>
<evidence type="ECO:0000256" key="1">
    <source>
        <dbReference type="SAM" id="Phobius"/>
    </source>
</evidence>
<name>A0A251MXG7_PRUPE</name>
<organism evidence="2 3">
    <name type="scientific">Prunus persica</name>
    <name type="common">Peach</name>
    <name type="synonym">Amygdalus persica</name>
    <dbReference type="NCBI Taxonomy" id="3760"/>
    <lineage>
        <taxon>Eukaryota</taxon>
        <taxon>Viridiplantae</taxon>
        <taxon>Streptophyta</taxon>
        <taxon>Embryophyta</taxon>
        <taxon>Tracheophyta</taxon>
        <taxon>Spermatophyta</taxon>
        <taxon>Magnoliopsida</taxon>
        <taxon>eudicotyledons</taxon>
        <taxon>Gunneridae</taxon>
        <taxon>Pentapetalae</taxon>
        <taxon>rosids</taxon>
        <taxon>fabids</taxon>
        <taxon>Rosales</taxon>
        <taxon>Rosaceae</taxon>
        <taxon>Amygdaloideae</taxon>
        <taxon>Amygdaleae</taxon>
        <taxon>Prunus</taxon>
    </lineage>
</organism>
<feature type="transmembrane region" description="Helical" evidence="1">
    <location>
        <begin position="9"/>
        <end position="30"/>
    </location>
</feature>
<dbReference type="Proteomes" id="UP000006882">
    <property type="component" value="Chromosome G8"/>
</dbReference>
<keyword evidence="1" id="KW-0472">Membrane</keyword>
<keyword evidence="1" id="KW-0812">Transmembrane</keyword>
<dbReference type="Gramene" id="ONH91009">
    <property type="protein sequence ID" value="ONH91009"/>
    <property type="gene ID" value="PRUPE_8G088100"/>
</dbReference>
<proteinExistence type="predicted"/>
<evidence type="ECO:0000313" key="3">
    <source>
        <dbReference type="Proteomes" id="UP000006882"/>
    </source>
</evidence>
<protein>
    <submittedName>
        <fullName evidence="2">Uncharacterized protein</fullName>
    </submittedName>
</protein>
<reference evidence="2 3" key="1">
    <citation type="journal article" date="2013" name="Nat. Genet.">
        <title>The high-quality draft genome of peach (Prunus persica) identifies unique patterns of genetic diversity, domestication and genome evolution.</title>
        <authorList>
            <consortium name="International Peach Genome Initiative"/>
            <person name="Verde I."/>
            <person name="Abbott A.G."/>
            <person name="Scalabrin S."/>
            <person name="Jung S."/>
            <person name="Shu S."/>
            <person name="Marroni F."/>
            <person name="Zhebentyayeva T."/>
            <person name="Dettori M.T."/>
            <person name="Grimwood J."/>
            <person name="Cattonaro F."/>
            <person name="Zuccolo A."/>
            <person name="Rossini L."/>
            <person name="Jenkins J."/>
            <person name="Vendramin E."/>
            <person name="Meisel L.A."/>
            <person name="Decroocq V."/>
            <person name="Sosinski B."/>
            <person name="Prochnik S."/>
            <person name="Mitros T."/>
            <person name="Policriti A."/>
            <person name="Cipriani G."/>
            <person name="Dondini L."/>
            <person name="Ficklin S."/>
            <person name="Goodstein D.M."/>
            <person name="Xuan P."/>
            <person name="Del Fabbro C."/>
            <person name="Aramini V."/>
            <person name="Copetti D."/>
            <person name="Gonzalez S."/>
            <person name="Horner D.S."/>
            <person name="Falchi R."/>
            <person name="Lucas S."/>
            <person name="Mica E."/>
            <person name="Maldonado J."/>
            <person name="Lazzari B."/>
            <person name="Bielenberg D."/>
            <person name="Pirona R."/>
            <person name="Miculan M."/>
            <person name="Barakat A."/>
            <person name="Testolin R."/>
            <person name="Stella A."/>
            <person name="Tartarini S."/>
            <person name="Tonutti P."/>
            <person name="Arus P."/>
            <person name="Orellana A."/>
            <person name="Wells C."/>
            <person name="Main D."/>
            <person name="Vizzotto G."/>
            <person name="Silva H."/>
            <person name="Salamini F."/>
            <person name="Schmutz J."/>
            <person name="Morgante M."/>
            <person name="Rokhsar D.S."/>
        </authorList>
    </citation>
    <scope>NUCLEOTIDE SEQUENCE [LARGE SCALE GENOMIC DNA]</scope>
    <source>
        <strain evidence="3">cv. Nemared</strain>
    </source>
</reference>
<evidence type="ECO:0000313" key="2">
    <source>
        <dbReference type="EMBL" id="ONH91009.1"/>
    </source>
</evidence>
<feature type="transmembrane region" description="Helical" evidence="1">
    <location>
        <begin position="36"/>
        <end position="62"/>
    </location>
</feature>
<gene>
    <name evidence="2" type="ORF">PRUPE_8G088100</name>
</gene>
<keyword evidence="1" id="KW-1133">Transmembrane helix</keyword>
<dbReference type="EMBL" id="CM007658">
    <property type="protein sequence ID" value="ONH91009.1"/>
    <property type="molecule type" value="Genomic_DNA"/>
</dbReference>
<sequence>MASSSRCRVLYSLTLLMLLLVTFQTIMVHYLRSDTLILLVWVVRTCVESLIGYVLGLSTLYLSKALFLTNPLGLLHSL</sequence>
<keyword evidence="3" id="KW-1185">Reference proteome</keyword>
<accession>A0A251MXG7</accession>